<evidence type="ECO:0000313" key="3">
    <source>
        <dbReference type="Proteomes" id="UP000821866"/>
    </source>
</evidence>
<feature type="compositionally biased region" description="Basic and acidic residues" evidence="1">
    <location>
        <begin position="206"/>
        <end position="215"/>
    </location>
</feature>
<evidence type="ECO:0000313" key="2">
    <source>
        <dbReference type="EMBL" id="KAH7971559.1"/>
    </source>
</evidence>
<protein>
    <submittedName>
        <fullName evidence="2">Uncharacterized protein</fullName>
    </submittedName>
</protein>
<sequence length="215" mass="23167">MLCRVVSSPSPWECLFPSSWVEKEAVLCRNSPFGTELRLLSRHLPDTCHRTGWLQSYGQNLVYIIWWTVVGCAILDSGLNDMPSKRSDQQKGPSYFRLADGKTWNASKFPKVPRASAALYTWGGSGTARGKGSLPTCGGPIPEITTRTSAAAPSAVQAPTSPAYAAQATTSPSAAQAHGRPAATQSAKSPGAVTQQRRVQPPRKRLPPERYGCKV</sequence>
<dbReference type="VEuPathDB" id="VectorBase:LOC119184499"/>
<gene>
    <name evidence="2" type="ORF">HPB51_027096</name>
</gene>
<dbReference type="EMBL" id="JABSTU010003494">
    <property type="protein sequence ID" value="KAH7971559.1"/>
    <property type="molecule type" value="Genomic_DNA"/>
</dbReference>
<accession>A0A9J6D143</accession>
<feature type="compositionally biased region" description="Low complexity" evidence="1">
    <location>
        <begin position="157"/>
        <end position="177"/>
    </location>
</feature>
<dbReference type="Proteomes" id="UP000821866">
    <property type="component" value="Unassembled WGS sequence"/>
</dbReference>
<feature type="compositionally biased region" description="Polar residues" evidence="1">
    <location>
        <begin position="183"/>
        <end position="198"/>
    </location>
</feature>
<evidence type="ECO:0000256" key="1">
    <source>
        <dbReference type="SAM" id="MobiDB-lite"/>
    </source>
</evidence>
<reference evidence="2" key="1">
    <citation type="journal article" date="2020" name="Cell">
        <title>Large-Scale Comparative Analyses of Tick Genomes Elucidate Their Genetic Diversity and Vector Capacities.</title>
        <authorList>
            <consortium name="Tick Genome and Microbiome Consortium (TIGMIC)"/>
            <person name="Jia N."/>
            <person name="Wang J."/>
            <person name="Shi W."/>
            <person name="Du L."/>
            <person name="Sun Y."/>
            <person name="Zhan W."/>
            <person name="Jiang J.F."/>
            <person name="Wang Q."/>
            <person name="Zhang B."/>
            <person name="Ji P."/>
            <person name="Bell-Sakyi L."/>
            <person name="Cui X.M."/>
            <person name="Yuan T.T."/>
            <person name="Jiang B.G."/>
            <person name="Yang W.F."/>
            <person name="Lam T.T."/>
            <person name="Chang Q.C."/>
            <person name="Ding S.J."/>
            <person name="Wang X.J."/>
            <person name="Zhu J.G."/>
            <person name="Ruan X.D."/>
            <person name="Zhao L."/>
            <person name="Wei J.T."/>
            <person name="Ye R.Z."/>
            <person name="Que T.C."/>
            <person name="Du C.H."/>
            <person name="Zhou Y.H."/>
            <person name="Cheng J.X."/>
            <person name="Dai P.F."/>
            <person name="Guo W.B."/>
            <person name="Han X.H."/>
            <person name="Huang E.J."/>
            <person name="Li L.F."/>
            <person name="Wei W."/>
            <person name="Gao Y.C."/>
            <person name="Liu J.Z."/>
            <person name="Shao H.Z."/>
            <person name="Wang X."/>
            <person name="Wang C.C."/>
            <person name="Yang T.C."/>
            <person name="Huo Q.B."/>
            <person name="Li W."/>
            <person name="Chen H.Y."/>
            <person name="Chen S.E."/>
            <person name="Zhou L.G."/>
            <person name="Ni X.B."/>
            <person name="Tian J.H."/>
            <person name="Sheng Y."/>
            <person name="Liu T."/>
            <person name="Pan Y.S."/>
            <person name="Xia L.Y."/>
            <person name="Li J."/>
            <person name="Zhao F."/>
            <person name="Cao W.C."/>
        </authorList>
    </citation>
    <scope>NUCLEOTIDE SEQUENCE</scope>
    <source>
        <strain evidence="2">Rmic-2018</strain>
    </source>
</reference>
<reference evidence="2" key="2">
    <citation type="submission" date="2021-09" db="EMBL/GenBank/DDBJ databases">
        <authorList>
            <person name="Jia N."/>
            <person name="Wang J."/>
            <person name="Shi W."/>
            <person name="Du L."/>
            <person name="Sun Y."/>
            <person name="Zhan W."/>
            <person name="Jiang J."/>
            <person name="Wang Q."/>
            <person name="Zhang B."/>
            <person name="Ji P."/>
            <person name="Sakyi L.B."/>
            <person name="Cui X."/>
            <person name="Yuan T."/>
            <person name="Jiang B."/>
            <person name="Yang W."/>
            <person name="Lam T.T.-Y."/>
            <person name="Chang Q."/>
            <person name="Ding S."/>
            <person name="Wang X."/>
            <person name="Zhu J."/>
            <person name="Ruan X."/>
            <person name="Zhao L."/>
            <person name="Wei J."/>
            <person name="Que T."/>
            <person name="Du C."/>
            <person name="Cheng J."/>
            <person name="Dai P."/>
            <person name="Han X."/>
            <person name="Huang E."/>
            <person name="Gao Y."/>
            <person name="Liu J."/>
            <person name="Shao H."/>
            <person name="Ye R."/>
            <person name="Li L."/>
            <person name="Wei W."/>
            <person name="Wang X."/>
            <person name="Wang C."/>
            <person name="Huo Q."/>
            <person name="Li W."/>
            <person name="Guo W."/>
            <person name="Chen H."/>
            <person name="Chen S."/>
            <person name="Zhou L."/>
            <person name="Zhou L."/>
            <person name="Ni X."/>
            <person name="Tian J."/>
            <person name="Zhou Y."/>
            <person name="Sheng Y."/>
            <person name="Liu T."/>
            <person name="Pan Y."/>
            <person name="Xia L."/>
            <person name="Li J."/>
            <person name="Zhao F."/>
            <person name="Cao W."/>
        </authorList>
    </citation>
    <scope>NUCLEOTIDE SEQUENCE</scope>
    <source>
        <strain evidence="2">Rmic-2018</strain>
        <tissue evidence="2">Larvae</tissue>
    </source>
</reference>
<organism evidence="2 3">
    <name type="scientific">Rhipicephalus microplus</name>
    <name type="common">Cattle tick</name>
    <name type="synonym">Boophilus microplus</name>
    <dbReference type="NCBI Taxonomy" id="6941"/>
    <lineage>
        <taxon>Eukaryota</taxon>
        <taxon>Metazoa</taxon>
        <taxon>Ecdysozoa</taxon>
        <taxon>Arthropoda</taxon>
        <taxon>Chelicerata</taxon>
        <taxon>Arachnida</taxon>
        <taxon>Acari</taxon>
        <taxon>Parasitiformes</taxon>
        <taxon>Ixodida</taxon>
        <taxon>Ixodoidea</taxon>
        <taxon>Ixodidae</taxon>
        <taxon>Rhipicephalinae</taxon>
        <taxon>Rhipicephalus</taxon>
        <taxon>Boophilus</taxon>
    </lineage>
</organism>
<name>A0A9J6D143_RHIMP</name>
<feature type="region of interest" description="Disordered" evidence="1">
    <location>
        <begin position="150"/>
        <end position="215"/>
    </location>
</feature>
<proteinExistence type="predicted"/>
<keyword evidence="3" id="KW-1185">Reference proteome</keyword>
<comment type="caution">
    <text evidence="2">The sequence shown here is derived from an EMBL/GenBank/DDBJ whole genome shotgun (WGS) entry which is preliminary data.</text>
</comment>
<dbReference type="AlphaFoldDB" id="A0A9J6D143"/>